<keyword evidence="2" id="KW-1185">Reference proteome</keyword>
<protein>
    <submittedName>
        <fullName evidence="1">Uncharacterized protein</fullName>
    </submittedName>
</protein>
<dbReference type="EMBL" id="BMAU01021190">
    <property type="protein sequence ID" value="GFX96039.1"/>
    <property type="molecule type" value="Genomic_DNA"/>
</dbReference>
<organism evidence="1 2">
    <name type="scientific">Trichonephila clavipes</name>
    <name type="common">Golden silk orbweaver</name>
    <name type="synonym">Nephila clavipes</name>
    <dbReference type="NCBI Taxonomy" id="2585209"/>
    <lineage>
        <taxon>Eukaryota</taxon>
        <taxon>Metazoa</taxon>
        <taxon>Ecdysozoa</taxon>
        <taxon>Arthropoda</taxon>
        <taxon>Chelicerata</taxon>
        <taxon>Arachnida</taxon>
        <taxon>Araneae</taxon>
        <taxon>Araneomorphae</taxon>
        <taxon>Entelegynae</taxon>
        <taxon>Araneoidea</taxon>
        <taxon>Nephilidae</taxon>
        <taxon>Trichonephila</taxon>
    </lineage>
</organism>
<evidence type="ECO:0000313" key="2">
    <source>
        <dbReference type="Proteomes" id="UP000887159"/>
    </source>
</evidence>
<dbReference type="Proteomes" id="UP000887159">
    <property type="component" value="Unassembled WGS sequence"/>
</dbReference>
<accession>A0A8X6RNV6</accession>
<evidence type="ECO:0000313" key="1">
    <source>
        <dbReference type="EMBL" id="GFX96039.1"/>
    </source>
</evidence>
<reference evidence="1" key="1">
    <citation type="submission" date="2020-08" db="EMBL/GenBank/DDBJ databases">
        <title>Multicomponent nature underlies the extraordinary mechanical properties of spider dragline silk.</title>
        <authorList>
            <person name="Kono N."/>
            <person name="Nakamura H."/>
            <person name="Mori M."/>
            <person name="Yoshida Y."/>
            <person name="Ohtoshi R."/>
            <person name="Malay A.D."/>
            <person name="Moran D.A.P."/>
            <person name="Tomita M."/>
            <person name="Numata K."/>
            <person name="Arakawa K."/>
        </authorList>
    </citation>
    <scope>NUCLEOTIDE SEQUENCE</scope>
</reference>
<comment type="caution">
    <text evidence="1">The sequence shown here is derived from an EMBL/GenBank/DDBJ whole genome shotgun (WGS) entry which is preliminary data.</text>
</comment>
<gene>
    <name evidence="1" type="ORF">TNCV_2289291</name>
</gene>
<proteinExistence type="predicted"/>
<name>A0A8X6RNV6_TRICX</name>
<dbReference type="AlphaFoldDB" id="A0A8X6RNV6"/>
<sequence length="72" mass="8267">MRSHHSASFLSGTKVHCAVRMVWGRRCGFVLRNQWEERMFTAAVKEIGQESSPSTANFLLGDLRIFLRNFPP</sequence>